<keyword evidence="5 6" id="KW-0472">Membrane</keyword>
<evidence type="ECO:0000256" key="4">
    <source>
        <dbReference type="ARBA" id="ARBA00022989"/>
    </source>
</evidence>
<evidence type="ECO:0000313" key="10">
    <source>
        <dbReference type="Proteomes" id="UP001595616"/>
    </source>
</evidence>
<comment type="caution">
    <text evidence="9">The sequence shown here is derived from an EMBL/GenBank/DDBJ whole genome shotgun (WGS) entry which is preliminary data.</text>
</comment>
<feature type="transmembrane region" description="Helical" evidence="6">
    <location>
        <begin position="21"/>
        <end position="40"/>
    </location>
</feature>
<proteinExistence type="predicted"/>
<dbReference type="PANTHER" id="PTHR30572">
    <property type="entry name" value="MEMBRANE COMPONENT OF TRANSPORTER-RELATED"/>
    <property type="match status" value="1"/>
</dbReference>
<dbReference type="InterPro" id="IPR025857">
    <property type="entry name" value="MacB_PCD"/>
</dbReference>
<accession>A0ABV7YZP2</accession>
<feature type="transmembrane region" description="Helical" evidence="6">
    <location>
        <begin position="338"/>
        <end position="360"/>
    </location>
</feature>
<feature type="transmembrane region" description="Helical" evidence="6">
    <location>
        <begin position="760"/>
        <end position="780"/>
    </location>
</feature>
<evidence type="ECO:0000256" key="2">
    <source>
        <dbReference type="ARBA" id="ARBA00022475"/>
    </source>
</evidence>
<evidence type="ECO:0000256" key="1">
    <source>
        <dbReference type="ARBA" id="ARBA00004651"/>
    </source>
</evidence>
<keyword evidence="3 6" id="KW-0812">Transmembrane</keyword>
<dbReference type="InterPro" id="IPR003838">
    <property type="entry name" value="ABC3_permease_C"/>
</dbReference>
<feature type="transmembrane region" description="Helical" evidence="6">
    <location>
        <begin position="380"/>
        <end position="405"/>
    </location>
</feature>
<dbReference type="InterPro" id="IPR050250">
    <property type="entry name" value="Macrolide_Exporter_MacB"/>
</dbReference>
<evidence type="ECO:0000256" key="6">
    <source>
        <dbReference type="SAM" id="Phobius"/>
    </source>
</evidence>
<dbReference type="Pfam" id="PF12704">
    <property type="entry name" value="MacB_PCD"/>
    <property type="match status" value="1"/>
</dbReference>
<evidence type="ECO:0000256" key="3">
    <source>
        <dbReference type="ARBA" id="ARBA00022692"/>
    </source>
</evidence>
<evidence type="ECO:0000259" key="7">
    <source>
        <dbReference type="Pfam" id="PF02687"/>
    </source>
</evidence>
<evidence type="ECO:0000256" key="5">
    <source>
        <dbReference type="ARBA" id="ARBA00023136"/>
    </source>
</evidence>
<organism evidence="9 10">
    <name type="scientific">Lacihabitans lacunae</name>
    <dbReference type="NCBI Taxonomy" id="1028214"/>
    <lineage>
        <taxon>Bacteria</taxon>
        <taxon>Pseudomonadati</taxon>
        <taxon>Bacteroidota</taxon>
        <taxon>Cytophagia</taxon>
        <taxon>Cytophagales</taxon>
        <taxon>Leadbetterellaceae</taxon>
        <taxon>Lacihabitans</taxon>
    </lineage>
</organism>
<feature type="domain" description="ABC3 transporter permease C-terminal" evidence="7">
    <location>
        <begin position="677"/>
        <end position="789"/>
    </location>
</feature>
<keyword evidence="2" id="KW-1003">Cell membrane</keyword>
<feature type="transmembrane region" description="Helical" evidence="6">
    <location>
        <begin position="674"/>
        <end position="698"/>
    </location>
</feature>
<feature type="transmembrane region" description="Helical" evidence="6">
    <location>
        <begin position="726"/>
        <end position="745"/>
    </location>
</feature>
<feature type="domain" description="ABC3 transporter permease C-terminal" evidence="7">
    <location>
        <begin position="290"/>
        <end position="406"/>
    </location>
</feature>
<gene>
    <name evidence="9" type="ORF">ACFOOI_14360</name>
</gene>
<sequence length="797" mass="88075">MVRNYFKIAWRNIKKNGFFSVLNLFGLSVGLAIFLYLFLFTKQELSFDSFHKNYKNIAKVGVTATFGEEVNKWGNVPNIVGPTFAQELPEVKAYSRFLAHSFGKTAFINVNDKKFTEKNLMWTDPGVFEIFDIPMLQGNAATALDAPNKLMISKSTAEKYFGSENPVGKTMSIDHQYDVIVSGVYADFPANSTLQANMLGSFATMEWASKELHWSNASYETYVLLNPNTNMAALTKKAAGVLDKYVPKNEQWFSFWFQPFEETHLYSTDISNQSTSGYGDKNQVNILIGLALGILLIACINYMNLATAQSQKNQKEVGISKVMGATQSSLITRFYVEAFLMVSLAMILGIVVFIVGLPLFNYIASNTIGVLDLLDPMVLVSLVLITLVLTLLAGSYPALMISSFSPLSLFGRKEKSFISAEGIRKSLVVLQFSASIVLIISTIVFFTQLNFIQNKKLGFDVNQVVSVSTEGAETSAQINALINNLKGESFIKSVSRAQTYPGASGSGRTLSMPNEPEKVMSIQSNFTSPDVFETLNIPMLAGKAFEPKTNDQDTTVQVVLNKTAIDFYGFTPEEAIGKTAYNLFGWNNAKIVGVVADFHFEDFHKPIGAYAFHNHASEGRPNLLIRCEGGNIKSNLGTIESLFKQSIPNSAFEYTFLDDFTAKLYESDKQTYRIVLFFSLTAILIACLGLFGLAAYTAEQRIKEIGVRKVLGASVSSIVGHLSKDFLKLVFISILIATPVAWYFVSAWLSSFAFHVDMPWWAYGVAGILAIIMAFATVSYQSLKAAMVNPVKSLKSE</sequence>
<evidence type="ECO:0000313" key="9">
    <source>
        <dbReference type="EMBL" id="MFC3811842.1"/>
    </source>
</evidence>
<comment type="subcellular location">
    <subcellularLocation>
        <location evidence="1">Cell membrane</location>
        <topology evidence="1">Multi-pass membrane protein</topology>
    </subcellularLocation>
</comment>
<feature type="transmembrane region" description="Helical" evidence="6">
    <location>
        <begin position="426"/>
        <end position="446"/>
    </location>
</feature>
<evidence type="ECO:0000259" key="8">
    <source>
        <dbReference type="Pfam" id="PF12704"/>
    </source>
</evidence>
<dbReference type="RefSeq" id="WP_379838695.1">
    <property type="nucleotide sequence ID" value="NZ_JBHRYQ010000001.1"/>
</dbReference>
<dbReference type="Proteomes" id="UP001595616">
    <property type="component" value="Unassembled WGS sequence"/>
</dbReference>
<dbReference type="Pfam" id="PF02687">
    <property type="entry name" value="FtsX"/>
    <property type="match status" value="2"/>
</dbReference>
<dbReference type="EMBL" id="JBHRYQ010000001">
    <property type="protein sequence ID" value="MFC3811842.1"/>
    <property type="molecule type" value="Genomic_DNA"/>
</dbReference>
<feature type="domain" description="MacB-like periplasmic core" evidence="8">
    <location>
        <begin position="20"/>
        <end position="237"/>
    </location>
</feature>
<dbReference type="PANTHER" id="PTHR30572:SF18">
    <property type="entry name" value="ABC-TYPE MACROLIDE FAMILY EXPORT SYSTEM PERMEASE COMPONENT 2"/>
    <property type="match status" value="1"/>
</dbReference>
<protein>
    <submittedName>
        <fullName evidence="9">ABC transporter permease</fullName>
    </submittedName>
</protein>
<keyword evidence="10" id="KW-1185">Reference proteome</keyword>
<feature type="transmembrane region" description="Helical" evidence="6">
    <location>
        <begin position="286"/>
        <end position="305"/>
    </location>
</feature>
<reference evidence="10" key="1">
    <citation type="journal article" date="2019" name="Int. J. Syst. Evol. Microbiol.">
        <title>The Global Catalogue of Microorganisms (GCM) 10K type strain sequencing project: providing services to taxonomists for standard genome sequencing and annotation.</title>
        <authorList>
            <consortium name="The Broad Institute Genomics Platform"/>
            <consortium name="The Broad Institute Genome Sequencing Center for Infectious Disease"/>
            <person name="Wu L."/>
            <person name="Ma J."/>
        </authorList>
    </citation>
    <scope>NUCLEOTIDE SEQUENCE [LARGE SCALE GENOMIC DNA]</scope>
    <source>
        <strain evidence="10">CECT 7956</strain>
    </source>
</reference>
<name>A0ABV7YZP2_9BACT</name>
<keyword evidence="4 6" id="KW-1133">Transmembrane helix</keyword>